<name>A0ABR0KDZ0_9EURO</name>
<proteinExistence type="predicted"/>
<dbReference type="Proteomes" id="UP001345013">
    <property type="component" value="Unassembled WGS sequence"/>
</dbReference>
<evidence type="ECO:0000313" key="2">
    <source>
        <dbReference type="Proteomes" id="UP001345013"/>
    </source>
</evidence>
<protein>
    <submittedName>
        <fullName evidence="1">Uncharacterized protein</fullName>
    </submittedName>
</protein>
<dbReference type="EMBL" id="JAVRRG010000045">
    <property type="protein sequence ID" value="KAK5093305.1"/>
    <property type="molecule type" value="Genomic_DNA"/>
</dbReference>
<accession>A0ABR0KDZ0</accession>
<organism evidence="1 2">
    <name type="scientific">Lithohypha guttulata</name>
    <dbReference type="NCBI Taxonomy" id="1690604"/>
    <lineage>
        <taxon>Eukaryota</taxon>
        <taxon>Fungi</taxon>
        <taxon>Dikarya</taxon>
        <taxon>Ascomycota</taxon>
        <taxon>Pezizomycotina</taxon>
        <taxon>Eurotiomycetes</taxon>
        <taxon>Chaetothyriomycetidae</taxon>
        <taxon>Chaetothyriales</taxon>
        <taxon>Trichomeriaceae</taxon>
        <taxon>Lithohypha</taxon>
    </lineage>
</organism>
<comment type="caution">
    <text evidence="1">The sequence shown here is derived from an EMBL/GenBank/DDBJ whole genome shotgun (WGS) entry which is preliminary data.</text>
</comment>
<sequence length="171" mass="19217">MSTLAATVLRKEKLLILDDLEICRPWEYDISNHGPYEPVSGATWAVSEFLYESLKGMGEILSAFVRVPYIRQRKVWEKNQQDMHAKGKMREFDEVSVSSSITTSLSTGAAYDSGRAGWRHCHGSASADHRHKELDLPEDHGHHCFMVAGWRPNTTIISLVLDSSPHAAQHS</sequence>
<reference evidence="1 2" key="1">
    <citation type="submission" date="2023-08" db="EMBL/GenBank/DDBJ databases">
        <title>Black Yeasts Isolated from many extreme environments.</title>
        <authorList>
            <person name="Coleine C."/>
            <person name="Stajich J.E."/>
            <person name="Selbmann L."/>
        </authorList>
    </citation>
    <scope>NUCLEOTIDE SEQUENCE [LARGE SCALE GENOMIC DNA]</scope>
    <source>
        <strain evidence="1 2">CCFEE 5885</strain>
    </source>
</reference>
<gene>
    <name evidence="1" type="ORF">LTR24_004425</name>
</gene>
<evidence type="ECO:0000313" key="1">
    <source>
        <dbReference type="EMBL" id="KAK5093305.1"/>
    </source>
</evidence>
<keyword evidence="2" id="KW-1185">Reference proteome</keyword>